<keyword evidence="4" id="KW-1185">Reference proteome</keyword>
<dbReference type="GO" id="GO:0042834">
    <property type="term" value="F:peptidoglycan binding"/>
    <property type="evidence" value="ECO:0007669"/>
    <property type="project" value="InterPro"/>
</dbReference>
<organism evidence="3 4">
    <name type="scientific">Vibrio paucivorans</name>
    <dbReference type="NCBI Taxonomy" id="2829489"/>
    <lineage>
        <taxon>Bacteria</taxon>
        <taxon>Pseudomonadati</taxon>
        <taxon>Pseudomonadota</taxon>
        <taxon>Gammaproteobacteria</taxon>
        <taxon>Vibrionales</taxon>
        <taxon>Vibrionaceae</taxon>
        <taxon>Vibrio</taxon>
    </lineage>
</organism>
<dbReference type="InterPro" id="IPR036680">
    <property type="entry name" value="SPOR-like_sf"/>
</dbReference>
<gene>
    <name evidence="3" type="ORF">MD483_22090</name>
</gene>
<dbReference type="Pfam" id="PF05036">
    <property type="entry name" value="SPOR"/>
    <property type="match status" value="1"/>
</dbReference>
<protein>
    <submittedName>
        <fullName evidence="3">SPOR domain-containing protein</fullName>
    </submittedName>
</protein>
<evidence type="ECO:0000313" key="3">
    <source>
        <dbReference type="EMBL" id="MCW8336503.1"/>
    </source>
</evidence>
<dbReference type="InterPro" id="IPR007730">
    <property type="entry name" value="SPOR-like_dom"/>
</dbReference>
<evidence type="ECO:0000259" key="2">
    <source>
        <dbReference type="Pfam" id="PF05036"/>
    </source>
</evidence>
<sequence>MNINKLITATFIVTALGGCVQKRTVDTPPPESNETVANCPLGTEPAPAAAATSASQTTSEPVASETTQPPVTEVTQPPESTATAEMAAASSTSTTMSDEEFDQTVDLANALYVQVFVTKSKDTAKKVLSDIEAKYPDKVSVIKTAGMYKVIVGPYTKEDIEPAKENIRKLKDYESAFIITHFKAFQQ</sequence>
<evidence type="ECO:0000313" key="4">
    <source>
        <dbReference type="Proteomes" id="UP001155586"/>
    </source>
</evidence>
<reference evidence="3" key="1">
    <citation type="submission" date="2022-02" db="EMBL/GenBank/DDBJ databases">
        <title>Vibrio sp. nov., a new bacterium isolated from Bohai sea, China.</title>
        <authorList>
            <person name="Yuan Y."/>
        </authorList>
    </citation>
    <scope>NUCLEOTIDE SEQUENCE</scope>
    <source>
        <strain evidence="3">DBSS07</strain>
    </source>
</reference>
<name>A0A9X3CIK3_9VIBR</name>
<feature type="compositionally biased region" description="Low complexity" evidence="1">
    <location>
        <begin position="43"/>
        <end position="96"/>
    </location>
</feature>
<feature type="domain" description="SPOR" evidence="2">
    <location>
        <begin position="111"/>
        <end position="180"/>
    </location>
</feature>
<dbReference type="SUPFAM" id="SSF110997">
    <property type="entry name" value="Sporulation related repeat"/>
    <property type="match status" value="1"/>
</dbReference>
<feature type="region of interest" description="Disordered" evidence="1">
    <location>
        <begin position="22"/>
        <end position="99"/>
    </location>
</feature>
<dbReference type="Proteomes" id="UP001155586">
    <property type="component" value="Unassembled WGS sequence"/>
</dbReference>
<dbReference type="EMBL" id="JAKRRX010000262">
    <property type="protein sequence ID" value="MCW8336503.1"/>
    <property type="molecule type" value="Genomic_DNA"/>
</dbReference>
<dbReference type="Gene3D" id="3.30.70.1070">
    <property type="entry name" value="Sporulation related repeat"/>
    <property type="match status" value="1"/>
</dbReference>
<dbReference type="RefSeq" id="WP_265689596.1">
    <property type="nucleotide sequence ID" value="NZ_JAKRRX010000262.1"/>
</dbReference>
<dbReference type="PROSITE" id="PS51257">
    <property type="entry name" value="PROKAR_LIPOPROTEIN"/>
    <property type="match status" value="1"/>
</dbReference>
<dbReference type="AlphaFoldDB" id="A0A9X3CIK3"/>
<accession>A0A9X3CIK3</accession>
<proteinExistence type="predicted"/>
<evidence type="ECO:0000256" key="1">
    <source>
        <dbReference type="SAM" id="MobiDB-lite"/>
    </source>
</evidence>
<comment type="caution">
    <text evidence="3">The sequence shown here is derived from an EMBL/GenBank/DDBJ whole genome shotgun (WGS) entry which is preliminary data.</text>
</comment>